<dbReference type="InterPro" id="IPR000477">
    <property type="entry name" value="RT_dom"/>
</dbReference>
<evidence type="ECO:0000313" key="3">
    <source>
        <dbReference type="Proteomes" id="UP000077684"/>
    </source>
</evidence>
<dbReference type="Gene3D" id="3.30.70.270">
    <property type="match status" value="2"/>
</dbReference>
<dbReference type="Pfam" id="PF00078">
    <property type="entry name" value="RVT_1"/>
    <property type="match status" value="1"/>
</dbReference>
<dbReference type="Pfam" id="PF17919">
    <property type="entry name" value="RT_RNaseH_2"/>
    <property type="match status" value="1"/>
</dbReference>
<dbReference type="SUPFAM" id="SSF56672">
    <property type="entry name" value="DNA/RNA polymerases"/>
    <property type="match status" value="1"/>
</dbReference>
<dbReference type="InterPro" id="IPR043502">
    <property type="entry name" value="DNA/RNA_pol_sf"/>
</dbReference>
<dbReference type="Gene3D" id="3.10.10.10">
    <property type="entry name" value="HIV Type 1 Reverse Transcriptase, subunit A, domain 1"/>
    <property type="match status" value="1"/>
</dbReference>
<dbReference type="InterPro" id="IPR051320">
    <property type="entry name" value="Viral_Replic_Matur_Polypro"/>
</dbReference>
<dbReference type="EMBL" id="LWDE02001461">
    <property type="protein sequence ID" value="KAE8240404.1"/>
    <property type="molecule type" value="Genomic_DNA"/>
</dbReference>
<dbReference type="PANTHER" id="PTHR33064:SF37">
    <property type="entry name" value="RIBONUCLEASE H"/>
    <property type="match status" value="1"/>
</dbReference>
<dbReference type="AlphaFoldDB" id="A0A8X7STT1"/>
<keyword evidence="3" id="KW-1185">Reference proteome</keyword>
<sequence length="319" mass="36507">MVKQQSKWRFCVDYRQLNTVTIPDRYPLPHIDAVFDTLTGKTIFSSLDALRGYHQLPVKMEDRWKTAFVCHRGLFQYKTVPFGLRNAPAVFQRLMDRLLAALRWRHAVVYIDDIVVASRSREEHLWVLDQLLGRARQFGLKFGPAKCTFAVPSLVLLGRKVSGAGLAVWKERASAVTSLEPPTTLRDLYHVLGLFGCYRPFIPDFARVAGPLTELTRGWRYEHVDGRYRLSDVHVKAVSANRVHIDWNESRQRSFEALKRAIAHPPVLAHPDSSRPYLLYVDASKEAFAAVLHQWHEDERVDVLPPTVESARLCALSVL</sequence>
<protein>
    <recommendedName>
        <fullName evidence="1">Reverse transcriptase domain-containing protein</fullName>
    </recommendedName>
</protein>
<feature type="domain" description="Reverse transcriptase" evidence="1">
    <location>
        <begin position="1"/>
        <end position="161"/>
    </location>
</feature>
<organism evidence="2 3">
    <name type="scientific">Tilletia controversa</name>
    <name type="common">dwarf bunt fungus</name>
    <dbReference type="NCBI Taxonomy" id="13291"/>
    <lineage>
        <taxon>Eukaryota</taxon>
        <taxon>Fungi</taxon>
        <taxon>Dikarya</taxon>
        <taxon>Basidiomycota</taxon>
        <taxon>Ustilaginomycotina</taxon>
        <taxon>Exobasidiomycetes</taxon>
        <taxon>Tilletiales</taxon>
        <taxon>Tilletiaceae</taxon>
        <taxon>Tilletia</taxon>
    </lineage>
</organism>
<accession>A0A8X7STT1</accession>
<dbReference type="InterPro" id="IPR041577">
    <property type="entry name" value="RT_RNaseH_2"/>
</dbReference>
<evidence type="ECO:0000259" key="1">
    <source>
        <dbReference type="PROSITE" id="PS50878"/>
    </source>
</evidence>
<name>A0A8X7STT1_9BASI</name>
<dbReference type="InterPro" id="IPR043128">
    <property type="entry name" value="Rev_trsase/Diguanyl_cyclase"/>
</dbReference>
<dbReference type="PANTHER" id="PTHR33064">
    <property type="entry name" value="POL PROTEIN"/>
    <property type="match status" value="1"/>
</dbReference>
<evidence type="ECO:0000313" key="2">
    <source>
        <dbReference type="EMBL" id="KAE8240404.1"/>
    </source>
</evidence>
<gene>
    <name evidence="2" type="ORF">A4X06_0g7783</name>
</gene>
<dbReference type="Proteomes" id="UP000077684">
    <property type="component" value="Unassembled WGS sequence"/>
</dbReference>
<dbReference type="PROSITE" id="PS50878">
    <property type="entry name" value="RT_POL"/>
    <property type="match status" value="1"/>
</dbReference>
<reference evidence="2" key="2">
    <citation type="journal article" date="2019" name="IMA Fungus">
        <title>Genome sequencing and comparison of five Tilletia species to identify candidate genes for the detection of regulated species infecting wheat.</title>
        <authorList>
            <person name="Nguyen H.D.T."/>
            <person name="Sultana T."/>
            <person name="Kesanakurti P."/>
            <person name="Hambleton S."/>
        </authorList>
    </citation>
    <scope>NUCLEOTIDE SEQUENCE</scope>
    <source>
        <strain evidence="2">DAOMC 236426</strain>
    </source>
</reference>
<comment type="caution">
    <text evidence="2">The sequence shown here is derived from an EMBL/GenBank/DDBJ whole genome shotgun (WGS) entry which is preliminary data.</text>
</comment>
<dbReference type="CDD" id="cd01647">
    <property type="entry name" value="RT_LTR"/>
    <property type="match status" value="1"/>
</dbReference>
<proteinExistence type="predicted"/>
<reference evidence="2" key="1">
    <citation type="submission" date="2016-04" db="EMBL/GenBank/DDBJ databases">
        <authorList>
            <person name="Nguyen H.D."/>
            <person name="Samba Siva P."/>
            <person name="Cullis J."/>
            <person name="Levesque C.A."/>
            <person name="Hambleton S."/>
        </authorList>
    </citation>
    <scope>NUCLEOTIDE SEQUENCE</scope>
    <source>
        <strain evidence="2">DAOMC 236426</strain>
    </source>
</reference>